<reference evidence="2" key="1">
    <citation type="submission" date="2025-08" db="UniProtKB">
        <authorList>
            <consortium name="RefSeq"/>
        </authorList>
    </citation>
    <scope>IDENTIFICATION</scope>
    <source>
        <tissue evidence="2">Leaves</tissue>
    </source>
</reference>
<dbReference type="RefSeq" id="XP_071912423.1">
    <property type="nucleotide sequence ID" value="XM_072056322.1"/>
</dbReference>
<dbReference type="PANTHER" id="PTHR33116">
    <property type="entry name" value="REVERSE TRANSCRIPTASE ZINC-BINDING DOMAIN-CONTAINING PROTEIN-RELATED-RELATED"/>
    <property type="match status" value="1"/>
</dbReference>
<evidence type="ECO:0000313" key="1">
    <source>
        <dbReference type="Proteomes" id="UP001652660"/>
    </source>
</evidence>
<proteinExistence type="predicted"/>
<gene>
    <name evidence="2" type="primary">LOC140009970</name>
</gene>
<protein>
    <recommendedName>
        <fullName evidence="3">Reverse transcriptase domain-containing protein</fullName>
    </recommendedName>
</protein>
<dbReference type="PANTHER" id="PTHR33116:SF78">
    <property type="entry name" value="OS12G0587133 PROTEIN"/>
    <property type="match status" value="1"/>
</dbReference>
<evidence type="ECO:0000313" key="2">
    <source>
        <dbReference type="RefSeq" id="XP_071912423.1"/>
    </source>
</evidence>
<name>A0ABM4UYR0_COFAR</name>
<sequence>MPRLQHIVVNKLTSDQIHELQKDVSDVEVQLALFSMQQGKAPRPDGFPVEFFVKNWGVVQADFIKAVKHCFGNDSLHTRLNSTIISLIPKVPNPSTMHEYRPISCCNTVYKDIVIGYHKKNGQAKCAVKVDMMKAYDTVRWDFLFAVMECMNFPEKYIQWVRKGVCIARFSLNMNGALAGYFSSTRDDLFLLSTAKSRSMNVMNSVLLEFTALSSLSPNLHKSEILLLGVSDEEGMELYKILAMKRGYLPIKYLGVPLLSTKLSLKDCFPIIEKIKKENYVVELKSFDFCWYASVGKVSTAEYATILE</sequence>
<organism evidence="1 2">
    <name type="scientific">Coffea arabica</name>
    <name type="common">Arabian coffee</name>
    <dbReference type="NCBI Taxonomy" id="13443"/>
    <lineage>
        <taxon>Eukaryota</taxon>
        <taxon>Viridiplantae</taxon>
        <taxon>Streptophyta</taxon>
        <taxon>Embryophyta</taxon>
        <taxon>Tracheophyta</taxon>
        <taxon>Spermatophyta</taxon>
        <taxon>Magnoliopsida</taxon>
        <taxon>eudicotyledons</taxon>
        <taxon>Gunneridae</taxon>
        <taxon>Pentapetalae</taxon>
        <taxon>asterids</taxon>
        <taxon>lamiids</taxon>
        <taxon>Gentianales</taxon>
        <taxon>Rubiaceae</taxon>
        <taxon>Ixoroideae</taxon>
        <taxon>Gardenieae complex</taxon>
        <taxon>Bertiereae - Coffeeae clade</taxon>
        <taxon>Coffeeae</taxon>
        <taxon>Coffea</taxon>
    </lineage>
</organism>
<dbReference type="Proteomes" id="UP001652660">
    <property type="component" value="Chromosome 6e"/>
</dbReference>
<accession>A0ABM4UYR0</accession>
<keyword evidence="1" id="KW-1185">Reference proteome</keyword>
<evidence type="ECO:0008006" key="3">
    <source>
        <dbReference type="Google" id="ProtNLM"/>
    </source>
</evidence>
<dbReference type="GeneID" id="140009970"/>